<comment type="caution">
    <text evidence="5">The sequence shown here is derived from an EMBL/GenBank/DDBJ whole genome shotgun (WGS) entry which is preliminary data.</text>
</comment>
<dbReference type="AlphaFoldDB" id="A0A1W0XAM2"/>
<dbReference type="OrthoDB" id="1713558at2759"/>
<name>A0A1W0XAM2_HYPEX</name>
<evidence type="ECO:0000256" key="1">
    <source>
        <dbReference type="ARBA" id="ARBA00007912"/>
    </source>
</evidence>
<dbReference type="Proteomes" id="UP000192578">
    <property type="component" value="Unassembled WGS sequence"/>
</dbReference>
<organism evidence="5 6">
    <name type="scientific">Hypsibius exemplaris</name>
    <name type="common">Freshwater tardigrade</name>
    <dbReference type="NCBI Taxonomy" id="2072580"/>
    <lineage>
        <taxon>Eukaryota</taxon>
        <taxon>Metazoa</taxon>
        <taxon>Ecdysozoa</taxon>
        <taxon>Tardigrada</taxon>
        <taxon>Eutardigrada</taxon>
        <taxon>Parachela</taxon>
        <taxon>Hypsibioidea</taxon>
        <taxon>Hypsibiidae</taxon>
        <taxon>Hypsibius</taxon>
    </lineage>
</organism>
<dbReference type="InterPro" id="IPR057985">
    <property type="entry name" value="TPR_PSMD3_N"/>
</dbReference>
<dbReference type="PROSITE" id="PS50250">
    <property type="entry name" value="PCI"/>
    <property type="match status" value="1"/>
</dbReference>
<dbReference type="InterPro" id="IPR013586">
    <property type="entry name" value="PSMD3_C"/>
</dbReference>
<feature type="domain" description="PCI" evidence="4">
    <location>
        <begin position="265"/>
        <end position="444"/>
    </location>
</feature>
<evidence type="ECO:0000256" key="3">
    <source>
        <dbReference type="SAM" id="MobiDB-lite"/>
    </source>
</evidence>
<dbReference type="SMART" id="SM00753">
    <property type="entry name" value="PAM"/>
    <property type="match status" value="1"/>
</dbReference>
<dbReference type="Gene3D" id="1.25.40.10">
    <property type="entry name" value="Tetratricopeptide repeat domain"/>
    <property type="match status" value="1"/>
</dbReference>
<dbReference type="EMBL" id="MTYJ01000007">
    <property type="protein sequence ID" value="OQV24321.1"/>
    <property type="molecule type" value="Genomic_DNA"/>
</dbReference>
<dbReference type="Pfam" id="PF25573">
    <property type="entry name" value="TPR_PSMD3_N"/>
    <property type="match status" value="1"/>
</dbReference>
<keyword evidence="6" id="KW-1185">Reference proteome</keyword>
<dbReference type="Pfam" id="PF01399">
    <property type="entry name" value="PCI"/>
    <property type="match status" value="1"/>
</dbReference>
<gene>
    <name evidence="5" type="ORF">BV898_01860</name>
</gene>
<dbReference type="GO" id="GO:0008541">
    <property type="term" value="C:proteasome regulatory particle, lid subcomplex"/>
    <property type="evidence" value="ECO:0007669"/>
    <property type="project" value="TreeGrafter"/>
</dbReference>
<accession>A0A1W0XAM2</accession>
<dbReference type="InterPro" id="IPR011990">
    <property type="entry name" value="TPR-like_helical_dom_sf"/>
</dbReference>
<dbReference type="PANTHER" id="PTHR10758">
    <property type="entry name" value="26S PROTEASOME NON-ATPASE REGULATORY SUBUNIT 3/COP9 SIGNALOSOME COMPLEX SUBUNIT 3"/>
    <property type="match status" value="1"/>
</dbReference>
<dbReference type="SMART" id="SM00088">
    <property type="entry name" value="PINT"/>
    <property type="match status" value="1"/>
</dbReference>
<dbReference type="InterPro" id="IPR050756">
    <property type="entry name" value="CSN3"/>
</dbReference>
<evidence type="ECO:0000313" key="6">
    <source>
        <dbReference type="Proteomes" id="UP000192578"/>
    </source>
</evidence>
<dbReference type="GO" id="GO:0030234">
    <property type="term" value="F:enzyme regulator activity"/>
    <property type="evidence" value="ECO:0007669"/>
    <property type="project" value="InterPro"/>
</dbReference>
<evidence type="ECO:0000256" key="2">
    <source>
        <dbReference type="ARBA" id="ARBA00022942"/>
    </source>
</evidence>
<protein>
    <submittedName>
        <fullName evidence="5">26S proteasome non-ATPase regulatory subunit 3</fullName>
    </submittedName>
</protein>
<reference evidence="6" key="1">
    <citation type="submission" date="2017-01" db="EMBL/GenBank/DDBJ databases">
        <title>Comparative genomics of anhydrobiosis in the tardigrade Hypsibius dujardini.</title>
        <authorList>
            <person name="Yoshida Y."/>
            <person name="Koutsovoulos G."/>
            <person name="Laetsch D."/>
            <person name="Stevens L."/>
            <person name="Kumar S."/>
            <person name="Horikawa D."/>
            <person name="Ishino K."/>
            <person name="Komine S."/>
            <person name="Tomita M."/>
            <person name="Blaxter M."/>
            <person name="Arakawa K."/>
        </authorList>
    </citation>
    <scope>NUCLEOTIDE SEQUENCE [LARGE SCALE GENOMIC DNA]</scope>
    <source>
        <strain evidence="6">Z151</strain>
    </source>
</reference>
<comment type="similarity">
    <text evidence="1">Belongs to the proteasome subunit S3 family.</text>
</comment>
<evidence type="ECO:0000259" key="4">
    <source>
        <dbReference type="PROSITE" id="PS50250"/>
    </source>
</evidence>
<dbReference type="InterPro" id="IPR000717">
    <property type="entry name" value="PCI_dom"/>
</dbReference>
<dbReference type="GO" id="GO:0006511">
    <property type="term" value="P:ubiquitin-dependent protein catabolic process"/>
    <property type="evidence" value="ECO:0007669"/>
    <property type="project" value="TreeGrafter"/>
</dbReference>
<dbReference type="GO" id="GO:0042176">
    <property type="term" value="P:regulation of protein catabolic process"/>
    <property type="evidence" value="ECO:0007669"/>
    <property type="project" value="InterPro"/>
</dbReference>
<keyword evidence="2 5" id="KW-0647">Proteasome</keyword>
<dbReference type="PANTHER" id="PTHR10758:SF2">
    <property type="entry name" value="26S PROTEASOME NON-ATPASE REGULATORY SUBUNIT 3"/>
    <property type="match status" value="1"/>
</dbReference>
<feature type="compositionally biased region" description="Basic and acidic residues" evidence="3">
    <location>
        <begin position="480"/>
        <end position="504"/>
    </location>
</feature>
<sequence>MAAVMEVDNPEPLKNGAKEVNGEDALAKAAAEKENLETTTVEDIKDFIKLLERAVTAGDARLVVRPVRGLAYIRKNLNVAVVRRVIRGVCINKDDKIYFAQFVGDLTVDDSTMDDSKKSPYGSVFQKLANTIHKQGTMIPEVNVYLHLLVLIHLLDNGKNAEALACADTLMGKVISNTRRTMDPLAARVYFLYARAYEVNGRLSSLRRFLLCRLRTSTLRQDEEGQATLINALLRSYIQDNLYDQAEKLVGKLSYPESVHNNHLARFQYYLGRIKATKLDYSEAHQHLLQASRKVPTHGAIGFKQTVQKWLVTVELLLGDIPERSMFLEKEYRKCLVPYYQVTLAIRAGKLARFNETLQTYTEQFKKDETYSLIVRLRHNVIKTGIRTINSAYSRISVVDVAKKLQLESVEDVYFILAKAISERAIEAQLLADSGTLVSKENVNVYATKDPFVAYDKRIKFCLETYDQSVKAMRFPPKSYHGDLETAEERREREQQEAELAKEIADEEDDIL</sequence>
<dbReference type="Pfam" id="PF08375">
    <property type="entry name" value="Rpn3_C"/>
    <property type="match status" value="1"/>
</dbReference>
<evidence type="ECO:0000313" key="5">
    <source>
        <dbReference type="EMBL" id="OQV24321.1"/>
    </source>
</evidence>
<feature type="region of interest" description="Disordered" evidence="3">
    <location>
        <begin position="477"/>
        <end position="512"/>
    </location>
</feature>
<proteinExistence type="inferred from homology"/>